<dbReference type="SUPFAM" id="SSF88659">
    <property type="entry name" value="Sigma3 and sigma4 domains of RNA polymerase sigma factors"/>
    <property type="match status" value="1"/>
</dbReference>
<dbReference type="PANTHER" id="PTHR43133">
    <property type="entry name" value="RNA POLYMERASE ECF-TYPE SIGMA FACTO"/>
    <property type="match status" value="1"/>
</dbReference>
<dbReference type="NCBIfam" id="TIGR02937">
    <property type="entry name" value="sigma70-ECF"/>
    <property type="match status" value="1"/>
</dbReference>
<comment type="similarity">
    <text evidence="1">Belongs to the sigma-70 factor family. ECF subfamily.</text>
</comment>
<protein>
    <submittedName>
        <fullName evidence="7">RNA polymerase sigma factor, sigma-70 family</fullName>
    </submittedName>
</protein>
<evidence type="ECO:0000259" key="6">
    <source>
        <dbReference type="Pfam" id="PF04542"/>
    </source>
</evidence>
<sequence length="194" mass="21162">MYEVGEAGPAAVLLSRAASGDEQAWRELVDLYAPVIWGVARAFTGNAADAEDVCQATWLSLAENLDRLREPEKLPGWLVTTARREAIRLRRARSREALIGLDTDHLEGAERSEAAENLVMRMVSASRLAQAFGALPQRCQQLLRVLAVTPEASYAQVSEALGIPRGTIGPKKSRCLAELRKRLFGAELPKEVAG</sequence>
<keyword evidence="4" id="KW-0238">DNA-binding</keyword>
<evidence type="ECO:0000256" key="4">
    <source>
        <dbReference type="ARBA" id="ARBA00023125"/>
    </source>
</evidence>
<evidence type="ECO:0000313" key="8">
    <source>
        <dbReference type="Proteomes" id="UP000198852"/>
    </source>
</evidence>
<accession>A0A1I6Q1V3</accession>
<organism evidence="7 8">
    <name type="scientific">Saccharopolyspora flava</name>
    <dbReference type="NCBI Taxonomy" id="95161"/>
    <lineage>
        <taxon>Bacteria</taxon>
        <taxon>Bacillati</taxon>
        <taxon>Actinomycetota</taxon>
        <taxon>Actinomycetes</taxon>
        <taxon>Pseudonocardiales</taxon>
        <taxon>Pseudonocardiaceae</taxon>
        <taxon>Saccharopolyspora</taxon>
    </lineage>
</organism>
<evidence type="ECO:0000256" key="1">
    <source>
        <dbReference type="ARBA" id="ARBA00010641"/>
    </source>
</evidence>
<dbReference type="InterPro" id="IPR036388">
    <property type="entry name" value="WH-like_DNA-bd_sf"/>
</dbReference>
<dbReference type="GO" id="GO:0006352">
    <property type="term" value="P:DNA-templated transcription initiation"/>
    <property type="evidence" value="ECO:0007669"/>
    <property type="project" value="InterPro"/>
</dbReference>
<dbReference type="InterPro" id="IPR013324">
    <property type="entry name" value="RNA_pol_sigma_r3/r4-like"/>
</dbReference>
<keyword evidence="5" id="KW-0804">Transcription</keyword>
<feature type="domain" description="RNA polymerase sigma-70 region 2" evidence="6">
    <location>
        <begin position="28"/>
        <end position="95"/>
    </location>
</feature>
<evidence type="ECO:0000256" key="5">
    <source>
        <dbReference type="ARBA" id="ARBA00023163"/>
    </source>
</evidence>
<gene>
    <name evidence="7" type="ORF">SAMN05660874_01311</name>
</gene>
<dbReference type="InterPro" id="IPR014284">
    <property type="entry name" value="RNA_pol_sigma-70_dom"/>
</dbReference>
<dbReference type="EMBL" id="FOZX01000001">
    <property type="protein sequence ID" value="SFS46403.1"/>
    <property type="molecule type" value="Genomic_DNA"/>
</dbReference>
<dbReference type="SUPFAM" id="SSF88946">
    <property type="entry name" value="Sigma2 domain of RNA polymerase sigma factors"/>
    <property type="match status" value="1"/>
</dbReference>
<proteinExistence type="inferred from homology"/>
<dbReference type="InterPro" id="IPR039425">
    <property type="entry name" value="RNA_pol_sigma-70-like"/>
</dbReference>
<dbReference type="Proteomes" id="UP000198852">
    <property type="component" value="Unassembled WGS sequence"/>
</dbReference>
<dbReference type="OrthoDB" id="265863at2"/>
<dbReference type="STRING" id="95161.SAMN05660874_01311"/>
<reference evidence="8" key="1">
    <citation type="submission" date="2016-10" db="EMBL/GenBank/DDBJ databases">
        <authorList>
            <person name="Varghese N."/>
            <person name="Submissions S."/>
        </authorList>
    </citation>
    <scope>NUCLEOTIDE SEQUENCE [LARGE SCALE GENOMIC DNA]</scope>
    <source>
        <strain evidence="8">DSM 44771</strain>
    </source>
</reference>
<name>A0A1I6Q1V3_9PSEU</name>
<keyword evidence="2" id="KW-0805">Transcription regulation</keyword>
<evidence type="ECO:0000313" key="7">
    <source>
        <dbReference type="EMBL" id="SFS46403.1"/>
    </source>
</evidence>
<dbReference type="RefSeq" id="WP_093414731.1">
    <property type="nucleotide sequence ID" value="NZ_FOZX01000001.1"/>
</dbReference>
<dbReference type="Gene3D" id="1.10.1740.10">
    <property type="match status" value="1"/>
</dbReference>
<dbReference type="Gene3D" id="1.10.10.10">
    <property type="entry name" value="Winged helix-like DNA-binding domain superfamily/Winged helix DNA-binding domain"/>
    <property type="match status" value="1"/>
</dbReference>
<dbReference type="Pfam" id="PF04542">
    <property type="entry name" value="Sigma70_r2"/>
    <property type="match status" value="1"/>
</dbReference>
<dbReference type="InterPro" id="IPR013325">
    <property type="entry name" value="RNA_pol_sigma_r2"/>
</dbReference>
<dbReference type="PANTHER" id="PTHR43133:SF8">
    <property type="entry name" value="RNA POLYMERASE SIGMA FACTOR HI_1459-RELATED"/>
    <property type="match status" value="1"/>
</dbReference>
<evidence type="ECO:0000256" key="3">
    <source>
        <dbReference type="ARBA" id="ARBA00023082"/>
    </source>
</evidence>
<dbReference type="GO" id="GO:0003677">
    <property type="term" value="F:DNA binding"/>
    <property type="evidence" value="ECO:0007669"/>
    <property type="project" value="UniProtKB-KW"/>
</dbReference>
<dbReference type="GO" id="GO:0016987">
    <property type="term" value="F:sigma factor activity"/>
    <property type="evidence" value="ECO:0007669"/>
    <property type="project" value="UniProtKB-KW"/>
</dbReference>
<evidence type="ECO:0000256" key="2">
    <source>
        <dbReference type="ARBA" id="ARBA00023015"/>
    </source>
</evidence>
<keyword evidence="8" id="KW-1185">Reference proteome</keyword>
<keyword evidence="3" id="KW-0731">Sigma factor</keyword>
<dbReference type="AlphaFoldDB" id="A0A1I6Q1V3"/>
<dbReference type="InterPro" id="IPR007627">
    <property type="entry name" value="RNA_pol_sigma70_r2"/>
</dbReference>